<dbReference type="EC" id="2.7.6.3" evidence="3"/>
<keyword evidence="7 14" id="KW-0418">Kinase</keyword>
<dbReference type="InterPro" id="IPR000550">
    <property type="entry name" value="Hppk"/>
</dbReference>
<dbReference type="InterPro" id="IPR035907">
    <property type="entry name" value="Hppk_sf"/>
</dbReference>
<organism evidence="14 15">
    <name type="scientific">Photorhabdus luminescens subsp. sonorensis</name>
    <dbReference type="NCBI Taxonomy" id="1173677"/>
    <lineage>
        <taxon>Bacteria</taxon>
        <taxon>Pseudomonadati</taxon>
        <taxon>Pseudomonadota</taxon>
        <taxon>Gammaproteobacteria</taxon>
        <taxon>Enterobacterales</taxon>
        <taxon>Morganellaceae</taxon>
        <taxon>Photorhabdus</taxon>
    </lineage>
</organism>
<dbReference type="GO" id="GO:0046654">
    <property type="term" value="P:tetrahydrofolate biosynthetic process"/>
    <property type="evidence" value="ECO:0007669"/>
    <property type="project" value="UniProtKB-UniPathway"/>
</dbReference>
<evidence type="ECO:0000256" key="5">
    <source>
        <dbReference type="ARBA" id="ARBA00022679"/>
    </source>
</evidence>
<dbReference type="UniPathway" id="UPA00077">
    <property type="reaction ID" value="UER00155"/>
</dbReference>
<sequence>MKYEKVIAAVAIGSNLNQPYDNLLEAENHLLALRESTNFRFSPIYKTAPIDSTGSPDYLNAVAVFETSLTPVVLLTELLSIETLNGRKRSFVNAPRTLDLDLLLYGDKIISTENLIVPHPRFHKRFFVLTPLNDLLPETQHPLLKASINELEQRLQTLYEKEKYISHFDQTFRSVSTNIH</sequence>
<comment type="caution">
    <text evidence="14">The sequence shown here is derived from an EMBL/GenBank/DDBJ whole genome shotgun (WGS) entry which is preliminary data.</text>
</comment>
<dbReference type="GO" id="GO:0005524">
    <property type="term" value="F:ATP binding"/>
    <property type="evidence" value="ECO:0007669"/>
    <property type="project" value="UniProtKB-KW"/>
</dbReference>
<evidence type="ECO:0000256" key="12">
    <source>
        <dbReference type="ARBA" id="ARBA00033413"/>
    </source>
</evidence>
<dbReference type="EMBL" id="SBIJ01000012">
    <property type="protein sequence ID" value="TNH43739.1"/>
    <property type="molecule type" value="Genomic_DNA"/>
</dbReference>
<keyword evidence="9" id="KW-0289">Folate biosynthesis</keyword>
<evidence type="ECO:0000256" key="1">
    <source>
        <dbReference type="ARBA" id="ARBA00005051"/>
    </source>
</evidence>
<evidence type="ECO:0000256" key="9">
    <source>
        <dbReference type="ARBA" id="ARBA00022909"/>
    </source>
</evidence>
<dbReference type="GO" id="GO:0046656">
    <property type="term" value="P:folic acid biosynthetic process"/>
    <property type="evidence" value="ECO:0007669"/>
    <property type="project" value="UniProtKB-KW"/>
</dbReference>
<dbReference type="SUPFAM" id="SSF55083">
    <property type="entry name" value="6-hydroxymethyl-7,8-dihydropterin pyrophosphokinase, HPPK"/>
    <property type="match status" value="1"/>
</dbReference>
<accession>A0A5C4RIX7</accession>
<dbReference type="NCBIfam" id="TIGR01498">
    <property type="entry name" value="folK"/>
    <property type="match status" value="1"/>
</dbReference>
<dbReference type="GO" id="GO:0016301">
    <property type="term" value="F:kinase activity"/>
    <property type="evidence" value="ECO:0007669"/>
    <property type="project" value="UniProtKB-KW"/>
</dbReference>
<keyword evidence="6" id="KW-0547">Nucleotide-binding</keyword>
<comment type="function">
    <text evidence="10">Catalyzes the transfer of pyrophosphate from adenosine triphosphate (ATP) to 6-hydroxymethyl-7,8-dihydropterin, an enzymatic step in folate biosynthesis pathway.</text>
</comment>
<evidence type="ECO:0000259" key="13">
    <source>
        <dbReference type="Pfam" id="PF01288"/>
    </source>
</evidence>
<feature type="domain" description="7,8-dihydro-6-hydroxymethylpterin-pyrophosphokinase" evidence="13">
    <location>
        <begin position="10"/>
        <end position="136"/>
    </location>
</feature>
<comment type="pathway">
    <text evidence="1">Cofactor biosynthesis; tetrahydrofolate biosynthesis; 2-amino-4-hydroxy-6-hydroxymethyl-7,8-dihydropteridine diphosphate from 7,8-dihydroneopterin triphosphate: step 4/4.</text>
</comment>
<gene>
    <name evidence="14" type="primary">folK</name>
    <name evidence="14" type="ORF">EP164_09290</name>
</gene>
<dbReference type="Gene3D" id="3.30.70.560">
    <property type="entry name" value="7,8-Dihydro-6-hydroxymethylpterin-pyrophosphokinase HPPK"/>
    <property type="match status" value="1"/>
</dbReference>
<name>A0A5C4RIX7_PHOLU</name>
<reference evidence="14 15" key="1">
    <citation type="submission" date="2019-01" db="EMBL/GenBank/DDBJ databases">
        <title>Draft genome assembly of Photorhabdus luminescens subsp. sonorensis Caborca.</title>
        <authorList>
            <person name="Duong D.A."/>
            <person name="Espinosa-Artiles P."/>
            <person name="Orozco R.A."/>
            <person name="Molnar I."/>
            <person name="Stock P."/>
        </authorList>
    </citation>
    <scope>NUCLEOTIDE SEQUENCE [LARGE SCALE GENOMIC DNA]</scope>
    <source>
        <strain evidence="14 15">Caborca</strain>
    </source>
</reference>
<dbReference type="Pfam" id="PF01288">
    <property type="entry name" value="HPPK"/>
    <property type="match status" value="1"/>
</dbReference>
<evidence type="ECO:0000313" key="15">
    <source>
        <dbReference type="Proteomes" id="UP000307592"/>
    </source>
</evidence>
<dbReference type="PANTHER" id="PTHR43071">
    <property type="entry name" value="2-AMINO-4-HYDROXY-6-HYDROXYMETHYLDIHYDROPTERIDINE PYROPHOSPHOKINASE"/>
    <property type="match status" value="1"/>
</dbReference>
<evidence type="ECO:0000256" key="8">
    <source>
        <dbReference type="ARBA" id="ARBA00022840"/>
    </source>
</evidence>
<dbReference type="AlphaFoldDB" id="A0A5C4RIX7"/>
<dbReference type="RefSeq" id="WP_139655449.1">
    <property type="nucleotide sequence ID" value="NZ_CAWOQH010000024.1"/>
</dbReference>
<keyword evidence="8" id="KW-0067">ATP-binding</keyword>
<evidence type="ECO:0000256" key="10">
    <source>
        <dbReference type="ARBA" id="ARBA00029409"/>
    </source>
</evidence>
<dbReference type="GO" id="GO:0003848">
    <property type="term" value="F:2-amino-4-hydroxy-6-hydroxymethyldihydropteridine diphosphokinase activity"/>
    <property type="evidence" value="ECO:0007669"/>
    <property type="project" value="UniProtKB-EC"/>
</dbReference>
<comment type="similarity">
    <text evidence="2">Belongs to the HPPK family.</text>
</comment>
<dbReference type="PANTHER" id="PTHR43071:SF1">
    <property type="entry name" value="2-AMINO-4-HYDROXY-6-HYDROXYMETHYLDIHYDROPTERIDINE PYROPHOSPHOKINASE"/>
    <property type="match status" value="1"/>
</dbReference>
<evidence type="ECO:0000256" key="3">
    <source>
        <dbReference type="ARBA" id="ARBA00013253"/>
    </source>
</evidence>
<evidence type="ECO:0000256" key="11">
    <source>
        <dbReference type="ARBA" id="ARBA00029766"/>
    </source>
</evidence>
<evidence type="ECO:0000256" key="2">
    <source>
        <dbReference type="ARBA" id="ARBA00005810"/>
    </source>
</evidence>
<keyword evidence="5 14" id="KW-0808">Transferase</keyword>
<evidence type="ECO:0000256" key="7">
    <source>
        <dbReference type="ARBA" id="ARBA00022777"/>
    </source>
</evidence>
<evidence type="ECO:0000256" key="6">
    <source>
        <dbReference type="ARBA" id="ARBA00022741"/>
    </source>
</evidence>
<protein>
    <recommendedName>
        <fullName evidence="4">2-amino-4-hydroxy-6-hydroxymethyldihydropteridine pyrophosphokinase</fullName>
        <ecNumber evidence="3">2.7.6.3</ecNumber>
    </recommendedName>
    <alternativeName>
        <fullName evidence="11">6-hydroxymethyl-7,8-dihydropterin pyrophosphokinase</fullName>
    </alternativeName>
    <alternativeName>
        <fullName evidence="12">7,8-dihydro-6-hydroxymethylpterin-pyrophosphokinase</fullName>
    </alternativeName>
</protein>
<evidence type="ECO:0000313" key="14">
    <source>
        <dbReference type="EMBL" id="TNH43739.1"/>
    </source>
</evidence>
<evidence type="ECO:0000256" key="4">
    <source>
        <dbReference type="ARBA" id="ARBA00016218"/>
    </source>
</evidence>
<dbReference type="Proteomes" id="UP000307592">
    <property type="component" value="Unassembled WGS sequence"/>
</dbReference>
<dbReference type="CDD" id="cd00483">
    <property type="entry name" value="HPPK"/>
    <property type="match status" value="1"/>
</dbReference>
<proteinExistence type="inferred from homology"/>